<dbReference type="InterPro" id="IPR018294">
    <property type="entry name" value="ISPD_synthase_CS"/>
</dbReference>
<gene>
    <name evidence="3" type="ORF">MOZ64_06510</name>
</gene>
<dbReference type="Gene3D" id="3.90.550.10">
    <property type="entry name" value="Spore Coat Polysaccharide Biosynthesis Protein SpsA, Chain A"/>
    <property type="match status" value="1"/>
</dbReference>
<dbReference type="RefSeq" id="WP_320325781.1">
    <property type="nucleotide sequence ID" value="NZ_JALBUS010000008.1"/>
</dbReference>
<accession>A0ABU4WPT4</accession>
<sequence length="242" mass="27513">MNYAIILAGGVGQRMRTSGLPKQFLKVFGKPVIIYTLEKFEMCKDIDKIIISCNVNWLEYMQELVDTYQLKKVISIIPGGKDRQGSIENGLREIEKNGGINTDIVVIHDGVRPLIEMSIISENVRVAKKYGSAMTVKPVIESVVITNKDTATFKDFKKRDDTYSLTSPQTFQLCQLKDAYQHMVKENVEFPILDAALAYTYLGNSIHIVKENNNNIKITTPEDYYILKAMLELEENKYVFGI</sequence>
<evidence type="ECO:0000313" key="3">
    <source>
        <dbReference type="EMBL" id="MDX8417492.1"/>
    </source>
</evidence>
<dbReference type="InterPro" id="IPR029044">
    <property type="entry name" value="Nucleotide-diphossugar_trans"/>
</dbReference>
<protein>
    <submittedName>
        <fullName evidence="3">2-C-methyl-D-erythritol 4-phosphate cytidylyltransferase</fullName>
    </submittedName>
</protein>
<proteinExistence type="predicted"/>
<dbReference type="CDD" id="cd02516">
    <property type="entry name" value="CDP-ME_synthetase"/>
    <property type="match status" value="1"/>
</dbReference>
<dbReference type="EMBL" id="JALBUS010000008">
    <property type="protein sequence ID" value="MDX8417492.1"/>
    <property type="molecule type" value="Genomic_DNA"/>
</dbReference>
<keyword evidence="4" id="KW-1185">Reference proteome</keyword>
<dbReference type="PANTHER" id="PTHR43015:SF1">
    <property type="entry name" value="D-RIBITOL-5-PHOSPHATE CYTIDYLYLTRANSFERASE"/>
    <property type="match status" value="1"/>
</dbReference>
<dbReference type="PROSITE" id="PS01295">
    <property type="entry name" value="ISPD"/>
    <property type="match status" value="1"/>
</dbReference>
<dbReference type="GO" id="GO:0016779">
    <property type="term" value="F:nucleotidyltransferase activity"/>
    <property type="evidence" value="ECO:0007669"/>
    <property type="project" value="UniProtKB-KW"/>
</dbReference>
<name>A0ABU4WPT4_9FIRM</name>
<evidence type="ECO:0000256" key="1">
    <source>
        <dbReference type="ARBA" id="ARBA00022679"/>
    </source>
</evidence>
<reference evidence="3 4" key="1">
    <citation type="submission" date="2022-03" db="EMBL/GenBank/DDBJ databases">
        <title>Novel taxa within the pig intestine.</title>
        <authorList>
            <person name="Wylensek D."/>
            <person name="Bishof K."/>
            <person name="Afrizal A."/>
            <person name="Clavel T."/>
        </authorList>
    </citation>
    <scope>NUCLEOTIDE SEQUENCE [LARGE SCALE GENOMIC DNA]</scope>
    <source>
        <strain evidence="3 4">Cla-KB-P134</strain>
    </source>
</reference>
<organism evidence="3 4">
    <name type="scientific">Absicoccus intestinalis</name>
    <dbReference type="NCBI Taxonomy" id="2926319"/>
    <lineage>
        <taxon>Bacteria</taxon>
        <taxon>Bacillati</taxon>
        <taxon>Bacillota</taxon>
        <taxon>Erysipelotrichia</taxon>
        <taxon>Erysipelotrichales</taxon>
        <taxon>Erysipelotrichaceae</taxon>
        <taxon>Absicoccus</taxon>
    </lineage>
</organism>
<keyword evidence="1" id="KW-0808">Transferase</keyword>
<dbReference type="SUPFAM" id="SSF53448">
    <property type="entry name" value="Nucleotide-diphospho-sugar transferases"/>
    <property type="match status" value="1"/>
</dbReference>
<dbReference type="Proteomes" id="UP001285244">
    <property type="component" value="Unassembled WGS sequence"/>
</dbReference>
<dbReference type="InterPro" id="IPR034683">
    <property type="entry name" value="IspD/TarI"/>
</dbReference>
<dbReference type="Pfam" id="PF01128">
    <property type="entry name" value="IspD"/>
    <property type="match status" value="1"/>
</dbReference>
<evidence type="ECO:0000313" key="4">
    <source>
        <dbReference type="Proteomes" id="UP001285244"/>
    </source>
</evidence>
<dbReference type="PANTHER" id="PTHR43015">
    <property type="entry name" value="D-RIBITOL-5-PHOSPHATE CYTIDYLYLTRANSFERASE"/>
    <property type="match status" value="1"/>
</dbReference>
<keyword evidence="2 3" id="KW-0548">Nucleotidyltransferase</keyword>
<dbReference type="NCBIfam" id="NF001183">
    <property type="entry name" value="PRK00155.1-3"/>
    <property type="match status" value="1"/>
</dbReference>
<comment type="caution">
    <text evidence="3">The sequence shown here is derived from an EMBL/GenBank/DDBJ whole genome shotgun (WGS) entry which is preliminary data.</text>
</comment>
<evidence type="ECO:0000256" key="2">
    <source>
        <dbReference type="ARBA" id="ARBA00022695"/>
    </source>
</evidence>